<evidence type="ECO:0000256" key="2">
    <source>
        <dbReference type="ARBA" id="ARBA00022603"/>
    </source>
</evidence>
<evidence type="ECO:0000256" key="4">
    <source>
        <dbReference type="ARBA" id="ARBA00022691"/>
    </source>
</evidence>
<sequence length="196" mass="22908">MKSKEWLDRQNRDFYVKKAKKIGYVSRSAYKILEIEKKFKLINNSKNILELGSAPGGWSQVVFELKDTVKMYAFDLLDMKFNHPNMKFIKENFLTYDYSKIPHKFDLILSDIAPNTTGHQTTDHLRISSIIEDIISVLDLIALPSSSFVFKIWKGSEEIDIINKLKKKYKKVSYFKPQSSRTKSSEIFIVAQKFIH</sequence>
<dbReference type="SUPFAM" id="SSF53335">
    <property type="entry name" value="S-adenosyl-L-methionine-dependent methyltransferases"/>
    <property type="match status" value="1"/>
</dbReference>
<dbReference type="EMBL" id="UINC01015103">
    <property type="protein sequence ID" value="SVA63859.1"/>
    <property type="molecule type" value="Genomic_DNA"/>
</dbReference>
<dbReference type="PANTHER" id="PTHR10920:SF18">
    <property type="entry name" value="RRNA METHYLTRANSFERASE 2, MITOCHONDRIAL"/>
    <property type="match status" value="1"/>
</dbReference>
<evidence type="ECO:0000313" key="6">
    <source>
        <dbReference type="EMBL" id="SVA63859.1"/>
    </source>
</evidence>
<accession>A0A381XGL2</accession>
<organism evidence="6">
    <name type="scientific">marine metagenome</name>
    <dbReference type="NCBI Taxonomy" id="408172"/>
    <lineage>
        <taxon>unclassified sequences</taxon>
        <taxon>metagenomes</taxon>
        <taxon>ecological metagenomes</taxon>
    </lineage>
</organism>
<keyword evidence="2" id="KW-0489">Methyltransferase</keyword>
<dbReference type="HAMAP" id="MF_01547">
    <property type="entry name" value="RNA_methyltr_E"/>
    <property type="match status" value="1"/>
</dbReference>
<protein>
    <recommendedName>
        <fullName evidence="5">Ribosomal RNA methyltransferase FtsJ domain-containing protein</fullName>
    </recommendedName>
</protein>
<evidence type="ECO:0000256" key="3">
    <source>
        <dbReference type="ARBA" id="ARBA00022679"/>
    </source>
</evidence>
<feature type="domain" description="Ribosomal RNA methyltransferase FtsJ" evidence="5">
    <location>
        <begin position="24"/>
        <end position="194"/>
    </location>
</feature>
<dbReference type="Pfam" id="PF01728">
    <property type="entry name" value="FtsJ"/>
    <property type="match status" value="1"/>
</dbReference>
<keyword evidence="1" id="KW-0698">rRNA processing</keyword>
<dbReference type="InterPro" id="IPR002877">
    <property type="entry name" value="RNA_MeTrfase_FtsJ_dom"/>
</dbReference>
<dbReference type="PIRSF" id="PIRSF005461">
    <property type="entry name" value="23S_rRNA_mtase"/>
    <property type="match status" value="1"/>
</dbReference>
<gene>
    <name evidence="6" type="ORF">METZ01_LOCUS116713</name>
</gene>
<reference evidence="6" key="1">
    <citation type="submission" date="2018-05" db="EMBL/GenBank/DDBJ databases">
        <authorList>
            <person name="Lanie J.A."/>
            <person name="Ng W.-L."/>
            <person name="Kazmierczak K.M."/>
            <person name="Andrzejewski T.M."/>
            <person name="Davidsen T.M."/>
            <person name="Wayne K.J."/>
            <person name="Tettelin H."/>
            <person name="Glass J.I."/>
            <person name="Rusch D."/>
            <person name="Podicherti R."/>
            <person name="Tsui H.-C.T."/>
            <person name="Winkler M.E."/>
        </authorList>
    </citation>
    <scope>NUCLEOTIDE SEQUENCE</scope>
</reference>
<evidence type="ECO:0000259" key="5">
    <source>
        <dbReference type="Pfam" id="PF01728"/>
    </source>
</evidence>
<dbReference type="InterPro" id="IPR029063">
    <property type="entry name" value="SAM-dependent_MTases_sf"/>
</dbReference>
<evidence type="ECO:0000256" key="1">
    <source>
        <dbReference type="ARBA" id="ARBA00022552"/>
    </source>
</evidence>
<name>A0A381XGL2_9ZZZZ</name>
<dbReference type="PANTHER" id="PTHR10920">
    <property type="entry name" value="RIBOSOMAL RNA METHYLTRANSFERASE"/>
    <property type="match status" value="1"/>
</dbReference>
<keyword evidence="4" id="KW-0949">S-adenosyl-L-methionine</keyword>
<dbReference type="InterPro" id="IPR050082">
    <property type="entry name" value="RNA_methyltr_RlmE"/>
</dbReference>
<dbReference type="InterPro" id="IPR015507">
    <property type="entry name" value="rRNA-MeTfrase_E"/>
</dbReference>
<proteinExistence type="inferred from homology"/>
<dbReference type="Gene3D" id="3.40.50.150">
    <property type="entry name" value="Vaccinia Virus protein VP39"/>
    <property type="match status" value="1"/>
</dbReference>
<dbReference type="GO" id="GO:0008650">
    <property type="term" value="F:rRNA (uridine-2'-O-)-methyltransferase activity"/>
    <property type="evidence" value="ECO:0007669"/>
    <property type="project" value="TreeGrafter"/>
</dbReference>
<dbReference type="AlphaFoldDB" id="A0A381XGL2"/>
<keyword evidence="3" id="KW-0808">Transferase</keyword>